<accession>A0ACB8ABL9</accession>
<gene>
    <name evidence="1" type="ORF">BJ138DRAFT_1008683</name>
</gene>
<evidence type="ECO:0000313" key="2">
    <source>
        <dbReference type="Proteomes" id="UP000790377"/>
    </source>
</evidence>
<reference evidence="1" key="1">
    <citation type="journal article" date="2021" name="New Phytol.">
        <title>Evolutionary innovations through gain and loss of genes in the ectomycorrhizal Boletales.</title>
        <authorList>
            <person name="Wu G."/>
            <person name="Miyauchi S."/>
            <person name="Morin E."/>
            <person name="Kuo A."/>
            <person name="Drula E."/>
            <person name="Varga T."/>
            <person name="Kohler A."/>
            <person name="Feng B."/>
            <person name="Cao Y."/>
            <person name="Lipzen A."/>
            <person name="Daum C."/>
            <person name="Hundley H."/>
            <person name="Pangilinan J."/>
            <person name="Johnson J."/>
            <person name="Barry K."/>
            <person name="LaButti K."/>
            <person name="Ng V."/>
            <person name="Ahrendt S."/>
            <person name="Min B."/>
            <person name="Choi I.G."/>
            <person name="Park H."/>
            <person name="Plett J.M."/>
            <person name="Magnuson J."/>
            <person name="Spatafora J.W."/>
            <person name="Nagy L.G."/>
            <person name="Henrissat B."/>
            <person name="Grigoriev I.V."/>
            <person name="Yang Z.L."/>
            <person name="Xu J."/>
            <person name="Martin F.M."/>
        </authorList>
    </citation>
    <scope>NUCLEOTIDE SEQUENCE</scope>
    <source>
        <strain evidence="1">ATCC 28755</strain>
    </source>
</reference>
<dbReference type="EMBL" id="MU267710">
    <property type="protein sequence ID" value="KAH7910518.1"/>
    <property type="molecule type" value="Genomic_DNA"/>
</dbReference>
<dbReference type="Proteomes" id="UP000790377">
    <property type="component" value="Unassembled WGS sequence"/>
</dbReference>
<proteinExistence type="predicted"/>
<keyword evidence="2" id="KW-1185">Reference proteome</keyword>
<protein>
    <submittedName>
        <fullName evidence="1">Uncharacterized protein</fullName>
    </submittedName>
</protein>
<comment type="caution">
    <text evidence="1">The sequence shown here is derived from an EMBL/GenBank/DDBJ whole genome shotgun (WGS) entry which is preliminary data.</text>
</comment>
<evidence type="ECO:0000313" key="1">
    <source>
        <dbReference type="EMBL" id="KAH7910518.1"/>
    </source>
</evidence>
<organism evidence="1 2">
    <name type="scientific">Hygrophoropsis aurantiaca</name>
    <dbReference type="NCBI Taxonomy" id="72124"/>
    <lineage>
        <taxon>Eukaryota</taxon>
        <taxon>Fungi</taxon>
        <taxon>Dikarya</taxon>
        <taxon>Basidiomycota</taxon>
        <taxon>Agaricomycotina</taxon>
        <taxon>Agaricomycetes</taxon>
        <taxon>Agaricomycetidae</taxon>
        <taxon>Boletales</taxon>
        <taxon>Coniophorineae</taxon>
        <taxon>Hygrophoropsidaceae</taxon>
        <taxon>Hygrophoropsis</taxon>
    </lineage>
</organism>
<sequence length="742" mass="78952">MGGDHKCPVCQATFTRPQHVARHMRSHTGDRPYKCQCCGDQFARSDLLSRHVNKCHPNEKPAANATTTRRKGSASASRATTSKQACDQCVQSSLPCDGCNPCSKCVQRKCRCTYVKFHRQTAPSGPGHHNPRPASASSLSGTARLPSHLDEFILGPPPVSVPSMSGAGSTDPLFSTPFSFNSAYPQPSATDLGALSLSMSSDTDMTGKFRHQAELLRRAGTSMLSNPSGAVGVIPGLYTGASQQPATTNWLGWNDNDPQHGNDTHARYEEMNDKELQAALSRYGSGSEQYHTGDMFSGNGNMVGSAYRPRSGSVNLSDSSSVTSQSVPSSAASSNVHLPLTGDIYQSGSEDYQHQFDGHRRRGSMPASQAEHFQQQPEQRLGEGGFSSAFGLMSIDDPNVLAGLSTDGVPFFSSAAMNLPPHSPNATPMPPKQQHVNQHNNNHRDRGLSLSAVPLPTPGANRDAETRELRDFWRAYMRTPLSGSGPNSLDISGGLMPQSPNQRRRVRVSSLPSVKTPTVERGHPMHPNGNHAEGTSGMRTTLHGNPEDLRSYEAAVNARHAALNLNLVPRKKASRPSTSSASPPVQHSNSAGGAVRGTVPNSAHVEFNVSRPSSSSSASSLAHAFGSQMKPPPMNGVSISLPVPANMGLSGAEFPPGSRESSVASDGTGSSDGDFIRPSFKRLPSQTLGPANAKRTQLERGDEVKSESIDSIINGDRAMGQRPIAGLPERVRQASDKVGLDG</sequence>
<name>A0ACB8ABL9_9AGAM</name>